<dbReference type="AlphaFoldDB" id="A0A0E3BCL4"/>
<gene>
    <name evidence="1" type="ORF">P245_19835</name>
</gene>
<sequence length="76" mass="8607">MPNTEKREIRIAVAVLDQPDGTFVLTNDFGLPSEEVKSIDDALEIVDVWAKMRLEKDDAKDAKIVVDFSYPVLTFH</sequence>
<dbReference type="RefSeq" id="WP_034381876.1">
    <property type="nucleotide sequence ID" value="NZ_AWTN01000106.1"/>
</dbReference>
<comment type="caution">
    <text evidence="1">The sequence shown here is derived from an EMBL/GenBank/DDBJ whole genome shotgun (WGS) entry which is preliminary data.</text>
</comment>
<protein>
    <recommendedName>
        <fullName evidence="3">DUF1902 domain-containing protein</fullName>
    </recommendedName>
</protein>
<organism evidence="1 2">
    <name type="scientific">Comamonas thiooxydans</name>
    <dbReference type="NCBI Taxonomy" id="363952"/>
    <lineage>
        <taxon>Bacteria</taxon>
        <taxon>Pseudomonadati</taxon>
        <taxon>Pseudomonadota</taxon>
        <taxon>Betaproteobacteria</taxon>
        <taxon>Burkholderiales</taxon>
        <taxon>Comamonadaceae</taxon>
        <taxon>Comamonas</taxon>
    </lineage>
</organism>
<dbReference type="EMBL" id="AWTN01000106">
    <property type="protein sequence ID" value="KGG87705.1"/>
    <property type="molecule type" value="Genomic_DNA"/>
</dbReference>
<evidence type="ECO:0008006" key="3">
    <source>
        <dbReference type="Google" id="ProtNLM"/>
    </source>
</evidence>
<accession>A0A0E3BCL4</accession>
<dbReference type="Proteomes" id="UP000029567">
    <property type="component" value="Unassembled WGS sequence"/>
</dbReference>
<evidence type="ECO:0000313" key="2">
    <source>
        <dbReference type="Proteomes" id="UP000029567"/>
    </source>
</evidence>
<reference evidence="1 2" key="1">
    <citation type="submission" date="2013-09" db="EMBL/GenBank/DDBJ databases">
        <title>High correlation between genotypes and phenotypes of environmental bacteria Comamonas testosteroni strains.</title>
        <authorList>
            <person name="Liu L."/>
            <person name="Zhu W."/>
            <person name="Xia X."/>
            <person name="Xu B."/>
            <person name="Luo M."/>
            <person name="Wang G."/>
        </authorList>
    </citation>
    <scope>NUCLEOTIDE SEQUENCE [LARGE SCALE GENOMIC DNA]</scope>
    <source>
        <strain evidence="1 2">JL14</strain>
    </source>
</reference>
<name>A0A0E3BCL4_9BURK</name>
<evidence type="ECO:0000313" key="1">
    <source>
        <dbReference type="EMBL" id="KGG87705.1"/>
    </source>
</evidence>
<proteinExistence type="predicted"/>